<keyword evidence="1 2" id="KW-0808">Transferase</keyword>
<keyword evidence="3" id="KW-1185">Reference proteome</keyword>
<sequence length="394" mass="43281">MSALNGIKVLDLTRVLAGPYSTMILGDLGAEVIKVEAPGGSDDTRYWGPPFKGTESAYYLCANRNKRAITLNLKSEEGIEVLKKLIKRSDVVVENFKSGTMEKWGLSYDEMKTINKEIIHCSITGFGQNGPYKNLPGYDFIIQAMSGLMSITGNNQSGPVKVGVAISDIITGLYANIGILAALQERTRSGEGQSIDISLFDSQISALANVASNYLISGNIPGLLGNKHPNIVPYQPFPTLDGEMVVAVGNDGQFKKLCILLELETLLTDNKYTTNSKRLENREELVKILTKRMKTRTSNEWLLLLNEIGIPAGPIQNMEQVFNDPQVRERNMIVEMEHPTAGNVHLVGSPLKLSRTPVEIHSHPPVAGEHTDEVLAEIGYSTDRILALKDNKFI</sequence>
<dbReference type="InterPro" id="IPR044855">
    <property type="entry name" value="CoA-Trfase_III_dom3_sf"/>
</dbReference>
<dbReference type="InterPro" id="IPR050483">
    <property type="entry name" value="CoA-transferase_III_domain"/>
</dbReference>
<dbReference type="Gene3D" id="3.40.50.10540">
    <property type="entry name" value="Crotonobetainyl-coa:carnitine coa-transferase, domain 1"/>
    <property type="match status" value="1"/>
</dbReference>
<dbReference type="Proteomes" id="UP001148125">
    <property type="component" value="Unassembled WGS sequence"/>
</dbReference>
<dbReference type="EMBL" id="JAOTPO010000001">
    <property type="protein sequence ID" value="MDE5411781.1"/>
    <property type="molecule type" value="Genomic_DNA"/>
</dbReference>
<organism evidence="2 3">
    <name type="scientific">Alkalihalobacterium chitinilyticum</name>
    <dbReference type="NCBI Taxonomy" id="2980103"/>
    <lineage>
        <taxon>Bacteria</taxon>
        <taxon>Bacillati</taxon>
        <taxon>Bacillota</taxon>
        <taxon>Bacilli</taxon>
        <taxon>Bacillales</taxon>
        <taxon>Bacillaceae</taxon>
        <taxon>Alkalihalobacterium</taxon>
    </lineage>
</organism>
<protein>
    <submittedName>
        <fullName evidence="2">CoA transferase</fullName>
    </submittedName>
</protein>
<dbReference type="Gene3D" id="3.30.1540.10">
    <property type="entry name" value="formyl-coa transferase, domain 3"/>
    <property type="match status" value="1"/>
</dbReference>
<evidence type="ECO:0000313" key="3">
    <source>
        <dbReference type="Proteomes" id="UP001148125"/>
    </source>
</evidence>
<evidence type="ECO:0000256" key="1">
    <source>
        <dbReference type="ARBA" id="ARBA00022679"/>
    </source>
</evidence>
<dbReference type="InterPro" id="IPR003673">
    <property type="entry name" value="CoA-Trfase_fam_III"/>
</dbReference>
<dbReference type="InterPro" id="IPR023606">
    <property type="entry name" value="CoA-Trfase_III_dom_1_sf"/>
</dbReference>
<gene>
    <name evidence="2" type="ORF">N7Z68_00110</name>
</gene>
<evidence type="ECO:0000313" key="2">
    <source>
        <dbReference type="EMBL" id="MDE5411781.1"/>
    </source>
</evidence>
<dbReference type="RefSeq" id="WP_275116418.1">
    <property type="nucleotide sequence ID" value="NZ_JAOTPO010000001.1"/>
</dbReference>
<dbReference type="Pfam" id="PF02515">
    <property type="entry name" value="CoA_transf_3"/>
    <property type="match status" value="1"/>
</dbReference>
<dbReference type="PANTHER" id="PTHR48207:SF3">
    <property type="entry name" value="SUCCINATE--HYDROXYMETHYLGLUTARATE COA-TRANSFERASE"/>
    <property type="match status" value="1"/>
</dbReference>
<dbReference type="GO" id="GO:0016740">
    <property type="term" value="F:transferase activity"/>
    <property type="evidence" value="ECO:0007669"/>
    <property type="project" value="UniProtKB-KW"/>
</dbReference>
<dbReference type="SUPFAM" id="SSF89796">
    <property type="entry name" value="CoA-transferase family III (CaiB/BaiF)"/>
    <property type="match status" value="1"/>
</dbReference>
<reference evidence="2" key="1">
    <citation type="submission" date="2024-05" db="EMBL/GenBank/DDBJ databases">
        <title>Alkalihalobacillus sp. strain MEB203 novel alkaliphilic bacterium from Lonar Lake, India.</title>
        <authorList>
            <person name="Joshi A."/>
            <person name="Thite S."/>
            <person name="Mengade P."/>
        </authorList>
    </citation>
    <scope>NUCLEOTIDE SEQUENCE</scope>
    <source>
        <strain evidence="2">MEB 203</strain>
    </source>
</reference>
<name>A0ABT5V9K5_9BACI</name>
<proteinExistence type="predicted"/>
<comment type="caution">
    <text evidence="2">The sequence shown here is derived from an EMBL/GenBank/DDBJ whole genome shotgun (WGS) entry which is preliminary data.</text>
</comment>
<dbReference type="PANTHER" id="PTHR48207">
    <property type="entry name" value="SUCCINATE--HYDROXYMETHYLGLUTARATE COA-TRANSFERASE"/>
    <property type="match status" value="1"/>
</dbReference>
<accession>A0ABT5V9K5</accession>